<organism evidence="7 8">
    <name type="scientific">Selenomonas ruminis</name>
    <dbReference type="NCBI Taxonomy" id="2593411"/>
    <lineage>
        <taxon>Bacteria</taxon>
        <taxon>Bacillati</taxon>
        <taxon>Bacillota</taxon>
        <taxon>Negativicutes</taxon>
        <taxon>Selenomonadales</taxon>
        <taxon>Selenomonadaceae</taxon>
        <taxon>Selenomonas</taxon>
    </lineage>
</organism>
<evidence type="ECO:0008006" key="9">
    <source>
        <dbReference type="Google" id="ProtNLM"/>
    </source>
</evidence>
<feature type="chain" id="PRO_5022885136" description="Penicillin-binding protein activator LpoB" evidence="6">
    <location>
        <begin position="27"/>
        <end position="223"/>
    </location>
</feature>
<keyword evidence="4" id="KW-0564">Palmitate</keyword>
<keyword evidence="1" id="KW-1003">Cell membrane</keyword>
<name>A0A5D6WAE3_9FIRM</name>
<reference evidence="7 8" key="1">
    <citation type="submission" date="2019-08" db="EMBL/GenBank/DDBJ databases">
        <title>Selenomonas sp. mPRGC5 and Selenomonas sp. mPRGC8 isolated from ruminal fluid of dairy goat (Capra hircus).</title>
        <authorList>
            <person name="Poothong S."/>
            <person name="Nuengjamnong C."/>
            <person name="Tanasupawat S."/>
        </authorList>
    </citation>
    <scope>NUCLEOTIDE SEQUENCE [LARGE SCALE GENOMIC DNA]</scope>
    <source>
        <strain evidence="8">mPRGC5</strain>
    </source>
</reference>
<comment type="caution">
    <text evidence="7">The sequence shown here is derived from an EMBL/GenBank/DDBJ whole genome shotgun (WGS) entry which is preliminary data.</text>
</comment>
<proteinExistence type="predicted"/>
<protein>
    <recommendedName>
        <fullName evidence="9">Penicillin-binding protein activator LpoB</fullName>
    </recommendedName>
</protein>
<evidence type="ECO:0000256" key="5">
    <source>
        <dbReference type="ARBA" id="ARBA00023288"/>
    </source>
</evidence>
<sequence>MMKIKGIMAALCLAVTLVMGTSLASAASVSIIDHPTLAVLPFANKGIISKEWDREEMNQIHDFAIAELLNTGSFDVVERARLKDVTDEMALAMNGMTNPETAAQVGNLTGAQYLVLGSINSVTTQKSSTSVVGAGTDRYKVFATVSLRVVDVETGRIVLAAVGRGKEHNTVAKLPLNIIRIGTADVDKGQVETALEEAVQDAVSGKQGLIARMNGKVKPAKRR</sequence>
<dbReference type="OrthoDB" id="1664781at2"/>
<evidence type="ECO:0000256" key="2">
    <source>
        <dbReference type="ARBA" id="ARBA00022729"/>
    </source>
</evidence>
<evidence type="ECO:0000256" key="3">
    <source>
        <dbReference type="ARBA" id="ARBA00023136"/>
    </source>
</evidence>
<keyword evidence="5" id="KW-0449">Lipoprotein</keyword>
<accession>A0A5D6WAE3</accession>
<dbReference type="AlphaFoldDB" id="A0A5D6WAE3"/>
<feature type="signal peptide" evidence="6">
    <location>
        <begin position="1"/>
        <end position="26"/>
    </location>
</feature>
<keyword evidence="8" id="KW-1185">Reference proteome</keyword>
<dbReference type="Gene3D" id="3.40.50.10610">
    <property type="entry name" value="ABC-type transport auxiliary lipoprotein component"/>
    <property type="match status" value="1"/>
</dbReference>
<dbReference type="PANTHER" id="PTHR41164">
    <property type="entry name" value="CURLI PRODUCTION ASSEMBLY/TRANSPORT COMPONENT CSGG"/>
    <property type="match status" value="1"/>
</dbReference>
<dbReference type="Proteomes" id="UP000323646">
    <property type="component" value="Unassembled WGS sequence"/>
</dbReference>
<keyword evidence="2 6" id="KW-0732">Signal</keyword>
<evidence type="ECO:0000313" key="7">
    <source>
        <dbReference type="EMBL" id="TYZ23955.1"/>
    </source>
</evidence>
<evidence type="ECO:0000256" key="4">
    <source>
        <dbReference type="ARBA" id="ARBA00023139"/>
    </source>
</evidence>
<dbReference type="GO" id="GO:0030288">
    <property type="term" value="C:outer membrane-bounded periplasmic space"/>
    <property type="evidence" value="ECO:0007669"/>
    <property type="project" value="InterPro"/>
</dbReference>
<dbReference type="InterPro" id="IPR005534">
    <property type="entry name" value="Curli_assmbl/transp-comp_CsgG"/>
</dbReference>
<dbReference type="RefSeq" id="WP_149170882.1">
    <property type="nucleotide sequence ID" value="NZ_VTOY01000002.1"/>
</dbReference>
<evidence type="ECO:0000313" key="8">
    <source>
        <dbReference type="Proteomes" id="UP000323646"/>
    </source>
</evidence>
<dbReference type="Pfam" id="PF03783">
    <property type="entry name" value="CsgG"/>
    <property type="match status" value="1"/>
</dbReference>
<dbReference type="PANTHER" id="PTHR41164:SF1">
    <property type="entry name" value="CURLI PRODUCTION ASSEMBLY_TRANSPORT COMPONENT CSGG"/>
    <property type="match status" value="1"/>
</dbReference>
<dbReference type="EMBL" id="VTOY01000002">
    <property type="protein sequence ID" value="TYZ23955.1"/>
    <property type="molecule type" value="Genomic_DNA"/>
</dbReference>
<evidence type="ECO:0000256" key="6">
    <source>
        <dbReference type="SAM" id="SignalP"/>
    </source>
</evidence>
<keyword evidence="3" id="KW-0472">Membrane</keyword>
<gene>
    <name evidence="7" type="ORF">FZ040_04325</name>
</gene>
<evidence type="ECO:0000256" key="1">
    <source>
        <dbReference type="ARBA" id="ARBA00022475"/>
    </source>
</evidence>